<dbReference type="GO" id="GO:0005524">
    <property type="term" value="F:ATP binding"/>
    <property type="evidence" value="ECO:0007669"/>
    <property type="project" value="UniProtKB-KW"/>
</dbReference>
<evidence type="ECO:0000256" key="5">
    <source>
        <dbReference type="SAM" id="MobiDB-lite"/>
    </source>
</evidence>
<dbReference type="Gene3D" id="1.10.8.60">
    <property type="match status" value="1"/>
</dbReference>
<dbReference type="SUPFAM" id="SSF52540">
    <property type="entry name" value="P-loop containing nucleoside triphosphate hydrolases"/>
    <property type="match status" value="1"/>
</dbReference>
<dbReference type="GO" id="GO:0043565">
    <property type="term" value="F:sequence-specific DNA binding"/>
    <property type="evidence" value="ECO:0007669"/>
    <property type="project" value="InterPro"/>
</dbReference>
<dbReference type="InterPro" id="IPR027417">
    <property type="entry name" value="P-loop_NTPase"/>
</dbReference>
<feature type="domain" description="Sigma-54 factor interaction" evidence="6">
    <location>
        <begin position="458"/>
        <end position="525"/>
    </location>
</feature>
<dbReference type="PRINTS" id="PR01590">
    <property type="entry name" value="HTHFIS"/>
</dbReference>
<evidence type="ECO:0000256" key="1">
    <source>
        <dbReference type="ARBA" id="ARBA00022741"/>
    </source>
</evidence>
<dbReference type="PROSITE" id="PS50045">
    <property type="entry name" value="SIGMA54_INTERACT_4"/>
    <property type="match status" value="1"/>
</dbReference>
<dbReference type="InterPro" id="IPR009057">
    <property type="entry name" value="Homeodomain-like_sf"/>
</dbReference>
<dbReference type="PANTHER" id="PTHR32071:SF122">
    <property type="entry name" value="SIGMA FACTOR"/>
    <property type="match status" value="1"/>
</dbReference>
<feature type="compositionally biased region" description="Low complexity" evidence="5">
    <location>
        <begin position="24"/>
        <end position="36"/>
    </location>
</feature>
<keyword evidence="4" id="KW-0804">Transcription</keyword>
<dbReference type="Proteomes" id="UP000186108">
    <property type="component" value="Chromosome"/>
</dbReference>
<keyword evidence="2" id="KW-0067">ATP-binding</keyword>
<keyword evidence="3" id="KW-0805">Transcription regulation</keyword>
<evidence type="ECO:0000313" key="7">
    <source>
        <dbReference type="EMBL" id="ANS28628.1"/>
    </source>
</evidence>
<dbReference type="SUPFAM" id="SSF46689">
    <property type="entry name" value="Homeodomain-like"/>
    <property type="match status" value="1"/>
</dbReference>
<organism evidence="7 8">
    <name type="scientific">Rhodococcus opacus</name>
    <name type="common">Nocardia opaca</name>
    <dbReference type="NCBI Taxonomy" id="37919"/>
    <lineage>
        <taxon>Bacteria</taxon>
        <taxon>Bacillati</taxon>
        <taxon>Actinomycetota</taxon>
        <taxon>Actinomycetes</taxon>
        <taxon>Mycobacteriales</taxon>
        <taxon>Nocardiaceae</taxon>
        <taxon>Rhodococcus</taxon>
    </lineage>
</organism>
<evidence type="ECO:0000313" key="8">
    <source>
        <dbReference type="Proteomes" id="UP000186108"/>
    </source>
</evidence>
<dbReference type="GO" id="GO:0006355">
    <property type="term" value="P:regulation of DNA-templated transcription"/>
    <property type="evidence" value="ECO:0007669"/>
    <property type="project" value="InterPro"/>
</dbReference>
<dbReference type="EMBL" id="CP009111">
    <property type="protein sequence ID" value="ANS28628.1"/>
    <property type="molecule type" value="Genomic_DNA"/>
</dbReference>
<proteinExistence type="predicted"/>
<dbReference type="Gene3D" id="3.30.450.40">
    <property type="match status" value="1"/>
</dbReference>
<gene>
    <name evidence="7" type="ORF">R1CP_19730</name>
</gene>
<keyword evidence="1" id="KW-0547">Nucleotide-binding</keyword>
<name>A0A1B1K7U6_RHOOP</name>
<evidence type="ECO:0000256" key="3">
    <source>
        <dbReference type="ARBA" id="ARBA00023015"/>
    </source>
</evidence>
<dbReference type="PANTHER" id="PTHR32071">
    <property type="entry name" value="TRANSCRIPTIONAL REGULATORY PROTEIN"/>
    <property type="match status" value="1"/>
</dbReference>
<reference evidence="7 8" key="1">
    <citation type="submission" date="2014-07" db="EMBL/GenBank/DDBJ databases">
        <authorList>
            <person name="Zhang J.E."/>
            <person name="Yang H."/>
            <person name="Guo J."/>
            <person name="Deng Z."/>
            <person name="Luo H."/>
            <person name="Luo M."/>
            <person name="Zhao B."/>
        </authorList>
    </citation>
    <scope>NUCLEOTIDE SEQUENCE [LARGE SCALE GENOMIC DNA]</scope>
    <source>
        <strain evidence="7 8">1CP</strain>
    </source>
</reference>
<dbReference type="InterPro" id="IPR029016">
    <property type="entry name" value="GAF-like_dom_sf"/>
</dbReference>
<dbReference type="InterPro" id="IPR002197">
    <property type="entry name" value="HTH_Fis"/>
</dbReference>
<dbReference type="Gene3D" id="3.40.50.300">
    <property type="entry name" value="P-loop containing nucleotide triphosphate hydrolases"/>
    <property type="match status" value="1"/>
</dbReference>
<evidence type="ECO:0000256" key="2">
    <source>
        <dbReference type="ARBA" id="ARBA00022840"/>
    </source>
</evidence>
<evidence type="ECO:0000256" key="4">
    <source>
        <dbReference type="ARBA" id="ARBA00023163"/>
    </source>
</evidence>
<protein>
    <submittedName>
        <fullName evidence="7">Transcriptional regulator</fullName>
    </submittedName>
</protein>
<dbReference type="Gene3D" id="1.10.10.60">
    <property type="entry name" value="Homeodomain-like"/>
    <property type="match status" value="1"/>
</dbReference>
<feature type="region of interest" description="Disordered" evidence="5">
    <location>
        <begin position="1"/>
        <end position="36"/>
    </location>
</feature>
<dbReference type="PATRIC" id="fig|37919.13.peg.4125"/>
<evidence type="ECO:0000259" key="6">
    <source>
        <dbReference type="PROSITE" id="PS50045"/>
    </source>
</evidence>
<dbReference type="Pfam" id="PF02954">
    <property type="entry name" value="HTH_8"/>
    <property type="match status" value="1"/>
</dbReference>
<accession>A0A1B1K7U6</accession>
<dbReference type="Pfam" id="PF25601">
    <property type="entry name" value="AAA_lid_14"/>
    <property type="match status" value="1"/>
</dbReference>
<sequence length="596" mass="63930">MTPQPTSTSHHRTTPKSNSDSDSEGAPASSSPAGSDYLRLSNWLQVSWSRSRQALGDDDRPAAAYVERMATDTVLERAARSVLSELTVAIENEPVSMILTDVNGIVLSRTGGDSALFTALDRVDLAPGFRYAETQVGTNGIGTALEVGRPLLVDGDQHFSGPLRSFSCAGAPVTHPITGAILGVVDLTTAAQNSNTLLLSFATLAAARLRERMLDDATELDRAIFSAYRSACRRSSRPVVAVGDEVVMMNSLTRQQFDSPDQMAILERTRDIGGETAPVTILTELPSGTVARLSYEPTFTGSRLAGGVVRITKQVASLRLSASKANVPTPPAIAGASPLWRHTVQAVVDACRRQDWLVLDGEPGVGKTALIRAAHQLVPDRGLAVLDATALGDDLLTEASDELDSGSDLAILHAHVLNDTHLAALADLLQGPQAQEPPRRPWVVLTRYSQDSTDTIPLLRMFPKSVTVPPLRHHLDDIPDLVRSLLDTLGATGLTLSPAASNQLARLAWRGNVTQLKKALEDTYRRQRSGVVEIDTLPPACRSTTRRTLTRMQALERDAIVDALALHAGDKTAAAAAIGMSRATIYRKIREFGIVL</sequence>
<dbReference type="InterPro" id="IPR058031">
    <property type="entry name" value="AAA_lid_NorR"/>
</dbReference>
<dbReference type="AlphaFoldDB" id="A0A1B1K7U6"/>
<dbReference type="InterPro" id="IPR002078">
    <property type="entry name" value="Sigma_54_int"/>
</dbReference>